<feature type="transmembrane region" description="Helical" evidence="6">
    <location>
        <begin position="47"/>
        <end position="65"/>
    </location>
</feature>
<keyword evidence="4 6" id="KW-1133">Transmembrane helix</keyword>
<dbReference type="RefSeq" id="WP_346822362.1">
    <property type="nucleotide sequence ID" value="NZ_JBDKWZ010000009.1"/>
</dbReference>
<dbReference type="Proteomes" id="UP001403385">
    <property type="component" value="Unassembled WGS sequence"/>
</dbReference>
<feature type="transmembrane region" description="Helical" evidence="6">
    <location>
        <begin position="21"/>
        <end position="41"/>
    </location>
</feature>
<comment type="subcellular location">
    <subcellularLocation>
        <location evidence="1">Cell membrane</location>
        <topology evidence="1">Multi-pass membrane protein</topology>
    </subcellularLocation>
</comment>
<evidence type="ECO:0000256" key="4">
    <source>
        <dbReference type="ARBA" id="ARBA00022989"/>
    </source>
</evidence>
<comment type="caution">
    <text evidence="7">The sequence shown here is derived from an EMBL/GenBank/DDBJ whole genome shotgun (WGS) entry which is preliminary data.</text>
</comment>
<dbReference type="PIRSF" id="PIRSF006060">
    <property type="entry name" value="AA_transporter"/>
    <property type="match status" value="1"/>
</dbReference>
<dbReference type="Pfam" id="PF13520">
    <property type="entry name" value="AA_permease_2"/>
    <property type="match status" value="1"/>
</dbReference>
<feature type="transmembrane region" description="Helical" evidence="6">
    <location>
        <begin position="358"/>
        <end position="378"/>
    </location>
</feature>
<feature type="transmembrane region" description="Helical" evidence="6">
    <location>
        <begin position="423"/>
        <end position="440"/>
    </location>
</feature>
<dbReference type="GO" id="GO:0022857">
    <property type="term" value="F:transmembrane transporter activity"/>
    <property type="evidence" value="ECO:0007669"/>
    <property type="project" value="InterPro"/>
</dbReference>
<accession>A0AAW9SAT7</accession>
<dbReference type="PANTHER" id="PTHR42770:SF11">
    <property type="entry name" value="INNER MEMBRANE TRANSPORT PROTEIN YBAT"/>
    <property type="match status" value="1"/>
</dbReference>
<dbReference type="GO" id="GO:0005886">
    <property type="term" value="C:plasma membrane"/>
    <property type="evidence" value="ECO:0007669"/>
    <property type="project" value="UniProtKB-SubCell"/>
</dbReference>
<evidence type="ECO:0000313" key="8">
    <source>
        <dbReference type="Proteomes" id="UP001403385"/>
    </source>
</evidence>
<keyword evidence="5 6" id="KW-0472">Membrane</keyword>
<evidence type="ECO:0000313" key="7">
    <source>
        <dbReference type="EMBL" id="MEN7549583.1"/>
    </source>
</evidence>
<feature type="transmembrane region" description="Helical" evidence="6">
    <location>
        <begin position="130"/>
        <end position="148"/>
    </location>
</feature>
<protein>
    <submittedName>
        <fullName evidence="7">Ethanolamine permease</fullName>
    </submittedName>
</protein>
<name>A0AAW9SAT7_9BACT</name>
<dbReference type="Gene3D" id="1.20.1740.10">
    <property type="entry name" value="Amino acid/polyamine transporter I"/>
    <property type="match status" value="1"/>
</dbReference>
<keyword evidence="2" id="KW-1003">Cell membrane</keyword>
<feature type="transmembrane region" description="Helical" evidence="6">
    <location>
        <begin position="334"/>
        <end position="352"/>
    </location>
</feature>
<evidence type="ECO:0000256" key="3">
    <source>
        <dbReference type="ARBA" id="ARBA00022692"/>
    </source>
</evidence>
<evidence type="ECO:0000256" key="5">
    <source>
        <dbReference type="ARBA" id="ARBA00023136"/>
    </source>
</evidence>
<sequence>MNSTNTVSEEKTSLKRTLGPLMLWGLGVGYVISGMYFGWNLGLAEGGTYGLAIATVLIIIMYVTFTPGYTELACAIPKAGGAFDYATRAFGSHWGFIGGMAQNIEFIFAPPAIAFAIGAYFHIFLPSVPVVVIAILAYLLFTTLNIVGVKAAATFELLITILAVAELLIFAGITIPHFEMANFQANPLPKGWTGIFAAMPFAIWFFLAIEGIANVAEETINPQRNVVLGFGSAMLTLVILCILTFGSSVGVAGWEAIVFPSPGAEASDSPLPLALNHIVGQDDIMYHLLVTVGLFGLVASFHGIILAAGRSTYEFGRVGHAPRILGKVHKKFKTPSNALLLNMGIGIIALLTGKTAEIITIACFGALSLYIISTLALFKLRQSEPNLERPFKTPLYPLFPAIALLIASVAMVSMIIYNIELALIYFAILLICYLGFRFFVMKSKETPKTV</sequence>
<feature type="transmembrane region" description="Helical" evidence="6">
    <location>
        <begin position="398"/>
        <end position="417"/>
    </location>
</feature>
<dbReference type="InterPro" id="IPR002293">
    <property type="entry name" value="AA/rel_permease1"/>
</dbReference>
<dbReference type="InterPro" id="IPR050367">
    <property type="entry name" value="APC_superfamily"/>
</dbReference>
<keyword evidence="3 6" id="KW-0812">Transmembrane</keyword>
<dbReference type="EMBL" id="JBDKWZ010000009">
    <property type="protein sequence ID" value="MEN7549583.1"/>
    <property type="molecule type" value="Genomic_DNA"/>
</dbReference>
<evidence type="ECO:0000256" key="1">
    <source>
        <dbReference type="ARBA" id="ARBA00004651"/>
    </source>
</evidence>
<evidence type="ECO:0000256" key="2">
    <source>
        <dbReference type="ARBA" id="ARBA00022475"/>
    </source>
</evidence>
<reference evidence="7 8" key="1">
    <citation type="submission" date="2024-04" db="EMBL/GenBank/DDBJ databases">
        <title>Novel genus in family Flammeovirgaceae.</title>
        <authorList>
            <person name="Nguyen T.H."/>
            <person name="Vuong T.Q."/>
            <person name="Le H."/>
            <person name="Kim S.-G."/>
        </authorList>
    </citation>
    <scope>NUCLEOTIDE SEQUENCE [LARGE SCALE GENOMIC DNA]</scope>
    <source>
        <strain evidence="7 8">JCM 23209</strain>
    </source>
</reference>
<feature type="transmembrane region" description="Helical" evidence="6">
    <location>
        <begin position="225"/>
        <end position="245"/>
    </location>
</feature>
<feature type="transmembrane region" description="Helical" evidence="6">
    <location>
        <begin position="155"/>
        <end position="175"/>
    </location>
</feature>
<organism evidence="7 8">
    <name type="scientific">Rapidithrix thailandica</name>
    <dbReference type="NCBI Taxonomy" id="413964"/>
    <lineage>
        <taxon>Bacteria</taxon>
        <taxon>Pseudomonadati</taxon>
        <taxon>Bacteroidota</taxon>
        <taxon>Cytophagia</taxon>
        <taxon>Cytophagales</taxon>
        <taxon>Flammeovirgaceae</taxon>
        <taxon>Rapidithrix</taxon>
    </lineage>
</organism>
<dbReference type="PANTHER" id="PTHR42770">
    <property type="entry name" value="AMINO ACID TRANSPORTER-RELATED"/>
    <property type="match status" value="1"/>
</dbReference>
<feature type="transmembrane region" description="Helical" evidence="6">
    <location>
        <begin position="195"/>
        <end position="213"/>
    </location>
</feature>
<keyword evidence="8" id="KW-1185">Reference proteome</keyword>
<dbReference type="NCBIfam" id="TIGR00908">
    <property type="entry name" value="2A0305"/>
    <property type="match status" value="1"/>
</dbReference>
<dbReference type="InterPro" id="IPR004757">
    <property type="entry name" value="EtNH_permease"/>
</dbReference>
<evidence type="ECO:0000256" key="6">
    <source>
        <dbReference type="SAM" id="Phobius"/>
    </source>
</evidence>
<dbReference type="AlphaFoldDB" id="A0AAW9SAT7"/>
<feature type="transmembrane region" description="Helical" evidence="6">
    <location>
        <begin position="284"/>
        <end position="313"/>
    </location>
</feature>
<proteinExistence type="predicted"/>
<gene>
    <name evidence="7" type="primary">eat</name>
    <name evidence="7" type="ORF">AAG747_16790</name>
</gene>